<keyword evidence="11" id="KW-1133">Transmembrane helix</keyword>
<dbReference type="Pfam" id="PF01472">
    <property type="entry name" value="PUA"/>
    <property type="match status" value="1"/>
</dbReference>
<dbReference type="InterPro" id="IPR041366">
    <property type="entry name" value="Pre-PUA"/>
</dbReference>
<dbReference type="GO" id="GO:0001731">
    <property type="term" value="P:formation of translation preinitiation complex"/>
    <property type="evidence" value="ECO:0007669"/>
    <property type="project" value="TreeGrafter"/>
</dbReference>
<sequence>MFKKFDEKEDISCINNAKNSIVKAIRTRMSEDYGVDKEMVDQILPKKDVVKHVKCHEHVDLYADSEGEILFFRQREGPFIPSLKLLHKYPFILPHLQVDRGAIKHVLNGSNIMCPGLTSPGARMSEVSKESLVAIMAEGKKNALAVGVTLLSTDEILTINKGIGVENIHYLNDGLWRLKGPFSRAGIFSTLSKLQKFKKLTYILIAVCLFAVLHHVGKNRINVQNDLLIDVSDWRLGAIDSRVCPSWDHYDENSAFHRLAVLVPFRDRFTELQEFIPYLENFLNNQKVRHTFFIVNQVDDLRFNRGALLNVGALESVKAEVNGVVVETIVRQNSISRSAVQCLKLPHTNYLALHDVDLLPVDPALKYDIPPEFGPVHLIPHYLHPRYNFFKKYSGGVLIIRRSHYSLVGGMSNSFWGWGHEDDEFRRRIKLNGLKISTPINVTMGIKAFRHIHQEGQHTRDDKTYYSPEVVKLIRRPLGGLTTLNYTVVSRRVITVSGIPAVLINVELYCDSKNCKLKA</sequence>
<evidence type="ECO:0000256" key="5">
    <source>
        <dbReference type="ARBA" id="ARBA00008955"/>
    </source>
</evidence>
<dbReference type="GO" id="GO:0002188">
    <property type="term" value="P:translation reinitiation"/>
    <property type="evidence" value="ECO:0007669"/>
    <property type="project" value="UniProtKB-ARBA"/>
</dbReference>
<dbReference type="GO" id="GO:0016757">
    <property type="term" value="F:glycosyltransferase activity"/>
    <property type="evidence" value="ECO:0007669"/>
    <property type="project" value="UniProtKB-KW"/>
</dbReference>
<dbReference type="SUPFAM" id="SSF53448">
    <property type="entry name" value="Nucleotide-diphospho-sugar transferases"/>
    <property type="match status" value="1"/>
</dbReference>
<comment type="pathway">
    <text evidence="3">Protein modification; protein glycosylation.</text>
</comment>
<dbReference type="Pfam" id="PF13733">
    <property type="entry name" value="Glyco_transf_7N"/>
    <property type="match status" value="1"/>
</dbReference>
<dbReference type="GO" id="GO:0016020">
    <property type="term" value="C:membrane"/>
    <property type="evidence" value="ECO:0007669"/>
    <property type="project" value="UniProtKB-SubCell"/>
</dbReference>
<evidence type="ECO:0000256" key="3">
    <source>
        <dbReference type="ARBA" id="ARBA00004922"/>
    </source>
</evidence>
<dbReference type="GO" id="GO:0005975">
    <property type="term" value="P:carbohydrate metabolic process"/>
    <property type="evidence" value="ECO:0007669"/>
    <property type="project" value="InterPro"/>
</dbReference>
<dbReference type="GO" id="GO:0003723">
    <property type="term" value="F:RNA binding"/>
    <property type="evidence" value="ECO:0007669"/>
    <property type="project" value="InterPro"/>
</dbReference>
<dbReference type="InterPro" id="IPR003859">
    <property type="entry name" value="Galactosyl_T"/>
</dbReference>
<dbReference type="AlphaFoldDB" id="A0AA85IPL1"/>
<dbReference type="CDD" id="cd11609">
    <property type="entry name" value="MCT1_N"/>
    <property type="match status" value="1"/>
</dbReference>
<dbReference type="FunFam" id="3.10.400.20:FF:000001">
    <property type="entry name" value="Malignant T-cell-amplified sequence 1"/>
    <property type="match status" value="1"/>
</dbReference>
<keyword evidence="7" id="KW-0328">Glycosyltransferase</keyword>
<dbReference type="PRINTS" id="PR02050">
    <property type="entry name" value="B14GALTRFASE"/>
</dbReference>
<evidence type="ECO:0000256" key="6">
    <source>
        <dbReference type="ARBA" id="ARBA00022490"/>
    </source>
</evidence>
<keyword evidence="8" id="KW-0808">Transferase</keyword>
<comment type="similarity">
    <text evidence="5">Belongs to the MCTS1 family.</text>
</comment>
<evidence type="ECO:0000256" key="13">
    <source>
        <dbReference type="ARBA" id="ARBA00023180"/>
    </source>
</evidence>
<dbReference type="Gene3D" id="3.90.550.10">
    <property type="entry name" value="Spore Coat Polysaccharide Biosynthesis Protein SpsA, Chain A"/>
    <property type="match status" value="1"/>
</dbReference>
<keyword evidence="12" id="KW-0472">Membrane</keyword>
<evidence type="ECO:0000313" key="15">
    <source>
        <dbReference type="Proteomes" id="UP000050795"/>
    </source>
</evidence>
<dbReference type="PROSITE" id="PS50890">
    <property type="entry name" value="PUA"/>
    <property type="match status" value="1"/>
</dbReference>
<feature type="domain" description="PUA" evidence="14">
    <location>
        <begin position="94"/>
        <end position="172"/>
    </location>
</feature>
<evidence type="ECO:0000256" key="4">
    <source>
        <dbReference type="ARBA" id="ARBA00005735"/>
    </source>
</evidence>
<accession>A0AA85IPL1</accession>
<protein>
    <recommendedName>
        <fullName evidence="14">PUA domain-containing protein</fullName>
    </recommendedName>
</protein>
<evidence type="ECO:0000256" key="11">
    <source>
        <dbReference type="ARBA" id="ARBA00022989"/>
    </source>
</evidence>
<evidence type="ECO:0000256" key="2">
    <source>
        <dbReference type="ARBA" id="ARBA00004606"/>
    </source>
</evidence>
<evidence type="ECO:0000256" key="12">
    <source>
        <dbReference type="ARBA" id="ARBA00023136"/>
    </source>
</evidence>
<organism evidence="15 16">
    <name type="scientific">Trichobilharzia regenti</name>
    <name type="common">Nasal bird schistosome</name>
    <dbReference type="NCBI Taxonomy" id="157069"/>
    <lineage>
        <taxon>Eukaryota</taxon>
        <taxon>Metazoa</taxon>
        <taxon>Spiralia</taxon>
        <taxon>Lophotrochozoa</taxon>
        <taxon>Platyhelminthes</taxon>
        <taxon>Trematoda</taxon>
        <taxon>Digenea</taxon>
        <taxon>Strigeidida</taxon>
        <taxon>Schistosomatoidea</taxon>
        <taxon>Schistosomatidae</taxon>
        <taxon>Trichobilharzia</taxon>
    </lineage>
</organism>
<dbReference type="Proteomes" id="UP000050795">
    <property type="component" value="Unassembled WGS sequence"/>
</dbReference>
<keyword evidence="15" id="KW-1185">Reference proteome</keyword>
<dbReference type="InterPro" id="IPR016437">
    <property type="entry name" value="MCT-1/Tma20"/>
</dbReference>
<keyword evidence="6" id="KW-0963">Cytoplasm</keyword>
<dbReference type="PANTHER" id="PTHR22798:SF0">
    <property type="entry name" value="MALIGNANT T-CELL-AMPLIFIED SEQUENCE 1"/>
    <property type="match status" value="1"/>
</dbReference>
<reference evidence="15" key="1">
    <citation type="submission" date="2022-06" db="EMBL/GenBank/DDBJ databases">
        <authorList>
            <person name="Berger JAMES D."/>
            <person name="Berger JAMES D."/>
        </authorList>
    </citation>
    <scope>NUCLEOTIDE SEQUENCE [LARGE SCALE GENOMIC DNA]</scope>
</reference>
<evidence type="ECO:0000256" key="10">
    <source>
        <dbReference type="ARBA" id="ARBA00022968"/>
    </source>
</evidence>
<dbReference type="Pfam" id="PF17832">
    <property type="entry name" value="Pre-PUA"/>
    <property type="match status" value="1"/>
</dbReference>
<proteinExistence type="inferred from homology"/>
<dbReference type="CDD" id="cd21155">
    <property type="entry name" value="PUA_MCTS-1-like"/>
    <property type="match status" value="1"/>
</dbReference>
<dbReference type="GO" id="GO:0005737">
    <property type="term" value="C:cytoplasm"/>
    <property type="evidence" value="ECO:0007669"/>
    <property type="project" value="UniProtKB-SubCell"/>
</dbReference>
<dbReference type="InterPro" id="IPR002478">
    <property type="entry name" value="PUA"/>
</dbReference>
<dbReference type="NCBIfam" id="TIGR00451">
    <property type="entry name" value="unchar_dom_2"/>
    <property type="match status" value="1"/>
</dbReference>
<dbReference type="InterPro" id="IPR029044">
    <property type="entry name" value="Nucleotide-diphossugar_trans"/>
</dbReference>
<dbReference type="WBParaSite" id="TREG1_100380.1">
    <property type="protein sequence ID" value="TREG1_100380.1"/>
    <property type="gene ID" value="TREG1_100380"/>
</dbReference>
<comment type="similarity">
    <text evidence="4">Belongs to the glycosyltransferase 7 family.</text>
</comment>
<evidence type="ECO:0000256" key="7">
    <source>
        <dbReference type="ARBA" id="ARBA00022676"/>
    </source>
</evidence>
<dbReference type="PANTHER" id="PTHR22798">
    <property type="entry name" value="MCT-1 PROTEIN"/>
    <property type="match status" value="1"/>
</dbReference>
<reference evidence="16" key="2">
    <citation type="submission" date="2023-11" db="UniProtKB">
        <authorList>
            <consortium name="WormBaseParasite"/>
        </authorList>
    </citation>
    <scope>IDENTIFICATION</scope>
</reference>
<dbReference type="Gene3D" id="3.10.400.20">
    <property type="match status" value="1"/>
</dbReference>
<dbReference type="SUPFAM" id="SSF88697">
    <property type="entry name" value="PUA domain-like"/>
    <property type="match status" value="1"/>
</dbReference>
<evidence type="ECO:0000313" key="16">
    <source>
        <dbReference type="WBParaSite" id="TREG1_100380.1"/>
    </source>
</evidence>
<dbReference type="InterPro" id="IPR027995">
    <property type="entry name" value="Galactosyl_T_N"/>
</dbReference>
<dbReference type="InterPro" id="IPR027791">
    <property type="entry name" value="Galactosyl_T_C"/>
</dbReference>
<evidence type="ECO:0000256" key="9">
    <source>
        <dbReference type="ARBA" id="ARBA00022692"/>
    </source>
</evidence>
<dbReference type="InterPro" id="IPR015947">
    <property type="entry name" value="PUA-like_sf"/>
</dbReference>
<evidence type="ECO:0000259" key="14">
    <source>
        <dbReference type="SMART" id="SM00359"/>
    </source>
</evidence>
<evidence type="ECO:0000256" key="1">
    <source>
        <dbReference type="ARBA" id="ARBA00004496"/>
    </source>
</evidence>
<keyword evidence="9" id="KW-0812">Transmembrane</keyword>
<keyword evidence="13" id="KW-0325">Glycoprotein</keyword>
<dbReference type="InterPro" id="IPR004521">
    <property type="entry name" value="Uncharacterised_CHP00451"/>
</dbReference>
<dbReference type="SMART" id="SM00359">
    <property type="entry name" value="PUA"/>
    <property type="match status" value="1"/>
</dbReference>
<comment type="subcellular location">
    <subcellularLocation>
        <location evidence="1">Cytoplasm</location>
    </subcellularLocation>
    <subcellularLocation>
        <location evidence="2">Membrane</location>
        <topology evidence="2">Single-pass type II membrane protein</topology>
    </subcellularLocation>
</comment>
<dbReference type="Pfam" id="PF02709">
    <property type="entry name" value="Glyco_transf_7C"/>
    <property type="match status" value="1"/>
</dbReference>
<evidence type="ECO:0000256" key="8">
    <source>
        <dbReference type="ARBA" id="ARBA00022679"/>
    </source>
</evidence>
<name>A0AA85IPL1_TRIRE</name>
<keyword evidence="10" id="KW-0735">Signal-anchor</keyword>